<gene>
    <name evidence="1" type="primary">cas10</name>
    <name evidence="1" type="ORF">E5329_05100</name>
</gene>
<comment type="caution">
    <text evidence="1">The sequence shown here is derived from an EMBL/GenBank/DDBJ whole genome shotgun (WGS) entry which is preliminary data.</text>
</comment>
<organism evidence="1 2">
    <name type="scientific">Petralouisia muris</name>
    <dbReference type="NCBI Taxonomy" id="3032872"/>
    <lineage>
        <taxon>Bacteria</taxon>
        <taxon>Bacillati</taxon>
        <taxon>Bacillota</taxon>
        <taxon>Clostridia</taxon>
        <taxon>Lachnospirales</taxon>
        <taxon>Lachnospiraceae</taxon>
        <taxon>Petralouisia</taxon>
    </lineage>
</organism>
<evidence type="ECO:0000313" key="1">
    <source>
        <dbReference type="EMBL" id="TGY97288.1"/>
    </source>
</evidence>
<evidence type="ECO:0000313" key="2">
    <source>
        <dbReference type="Proteomes" id="UP000304953"/>
    </source>
</evidence>
<accession>A0AC61RZV0</accession>
<keyword evidence="2" id="KW-1185">Reference proteome</keyword>
<reference evidence="1" key="1">
    <citation type="submission" date="2019-04" db="EMBL/GenBank/DDBJ databases">
        <title>Microbes associate with the intestines of laboratory mice.</title>
        <authorList>
            <person name="Navarre W."/>
            <person name="Wong E."/>
            <person name="Huang K."/>
            <person name="Tropini C."/>
            <person name="Ng K."/>
            <person name="Yu B."/>
        </authorList>
    </citation>
    <scope>NUCLEOTIDE SEQUENCE</scope>
    <source>
        <strain evidence="1">NM01_1-7b</strain>
    </source>
</reference>
<proteinExistence type="predicted"/>
<sequence>MTKEKVQLIVGGLLHDIGKVIYRQGDGRKHSISGYEFLKEEVGLKEKEVLDSVRYHHGAELGAARIDNNSFAYITYLADNIAASADRRKNESGEKGFVREVALESVFNILNGNEKKMYYSQTQNPEETMSYPTEQAELYDEHFYLMIKQKLMDNFKGIRWEAEYVNSLLEILEGNLSLVPSSTAKDELADISLYDHLKLTAALSSCIFDYLHEKQIESYKTSLFLHGSDFQKENAFLLFSMDISGIQNFIYTIHSEGALKNLRARSFYLEIMMEHMIDTLLERLELSRANLIYAGGGHCYLLLANTEKTIETVLQFEQELNQWMLEQFDISLYVAAGWQACSGNALKDKPVGAYAEIFKSVSNEISRKKSARYDAKQIRKLNGKRNADYTRECKVCKRIDHLTGEGICQICASILNMSKDILYTDFFSITGTKEKQALPLPFDVCLAAENADSLRKRMTEDPGYVRAYGKNKMFSGKHIATKIWVGNYTTGETFEELANQAEGIERIGILRADVDNLGKAFVSGFESEKYGNRYVTLTRTAVLSRQLSLFFRHYINIILKQPRYSLDGKVKKNRKAAVVYSGGDDLFLAGAWDDILELAVDIRQEFKKFTEGTLSLSTGIGLYQPKFPIHVSAGETAKLEDESKMIPGKNAITFLPDGKIHEELDQETGKVYKVSDGTYSWEVFLDEVIEEKYRTIAAFFQKSEDRGKNFLYHLLELVRRQEDKINLARFVYLLARMEPGERAEKEEKAQYQEFSRKMYQWIKQEKDCRQLKTAINLYAYKIREKEETE</sequence>
<name>A0AC61RZV0_9FIRM</name>
<protein>
    <submittedName>
        <fullName evidence="1">Type III-A CRISPR-associated protein Cas10/Csm1</fullName>
    </submittedName>
</protein>
<dbReference type="Proteomes" id="UP000304953">
    <property type="component" value="Unassembled WGS sequence"/>
</dbReference>
<dbReference type="EMBL" id="SRYA01000008">
    <property type="protein sequence ID" value="TGY97288.1"/>
    <property type="molecule type" value="Genomic_DNA"/>
</dbReference>